<dbReference type="PANTHER" id="PTHR47183">
    <property type="entry name" value="GLUCOSE-1-PHOSPHATE CYTIDYLYLTRANSFERASE-RELATED"/>
    <property type="match status" value="1"/>
</dbReference>
<name>A0A2G6MRE6_9BACT</name>
<dbReference type="AlphaFoldDB" id="A0A2G6MRE6"/>
<dbReference type="InterPro" id="IPR046981">
    <property type="entry name" value="G1P_cyt_trans"/>
</dbReference>
<dbReference type="InterPro" id="IPR005835">
    <property type="entry name" value="NTP_transferase_dom"/>
</dbReference>
<dbReference type="Gene3D" id="3.90.550.10">
    <property type="entry name" value="Spore Coat Polysaccharide Biosynthesis Protein SpsA, Chain A"/>
    <property type="match status" value="1"/>
</dbReference>
<dbReference type="CDD" id="cd02524">
    <property type="entry name" value="G1P_cytidylyltransferase"/>
    <property type="match status" value="1"/>
</dbReference>
<dbReference type="GO" id="GO:0047343">
    <property type="term" value="F:glucose-1-phosphate cytidylyltransferase activity"/>
    <property type="evidence" value="ECO:0007669"/>
    <property type="project" value="InterPro"/>
</dbReference>
<dbReference type="Pfam" id="PF00483">
    <property type="entry name" value="NTP_transferase"/>
    <property type="match status" value="1"/>
</dbReference>
<comment type="caution">
    <text evidence="2">The sequence shown here is derived from an EMBL/GenBank/DDBJ whole genome shotgun (WGS) entry which is preliminary data.</text>
</comment>
<keyword evidence="2" id="KW-0548">Nucleotidyltransferase</keyword>
<keyword evidence="2" id="KW-0808">Transferase</keyword>
<evidence type="ECO:0000313" key="2">
    <source>
        <dbReference type="EMBL" id="PIE62657.1"/>
    </source>
</evidence>
<dbReference type="EMBL" id="PDTI01000035">
    <property type="protein sequence ID" value="PIE62657.1"/>
    <property type="molecule type" value="Genomic_DNA"/>
</dbReference>
<proteinExistence type="predicted"/>
<feature type="domain" description="Nucleotidyl transferase" evidence="1">
    <location>
        <begin position="2"/>
        <end position="232"/>
    </location>
</feature>
<organism evidence="2 3">
    <name type="scientific">Desulfobacter postgatei</name>
    <dbReference type="NCBI Taxonomy" id="2293"/>
    <lineage>
        <taxon>Bacteria</taxon>
        <taxon>Pseudomonadati</taxon>
        <taxon>Thermodesulfobacteriota</taxon>
        <taxon>Desulfobacteria</taxon>
        <taxon>Desulfobacterales</taxon>
        <taxon>Desulfobacteraceae</taxon>
        <taxon>Desulfobacter</taxon>
    </lineage>
</organism>
<dbReference type="InterPro" id="IPR029044">
    <property type="entry name" value="Nucleotide-diphossugar_trans"/>
</dbReference>
<protein>
    <submittedName>
        <fullName evidence="2">Glucose-1-phosphate cytidylyltransferase</fullName>
    </submittedName>
</protein>
<dbReference type="InterPro" id="IPR013446">
    <property type="entry name" value="G1P_cyt_trans-like"/>
</dbReference>
<dbReference type="PANTHER" id="PTHR47183:SF1">
    <property type="entry name" value="GLUCOSE-1-PHOSPHATE CYTIDYLYLTRANSFERASE"/>
    <property type="match status" value="1"/>
</dbReference>
<evidence type="ECO:0000313" key="3">
    <source>
        <dbReference type="Proteomes" id="UP000231203"/>
    </source>
</evidence>
<dbReference type="GO" id="GO:0009243">
    <property type="term" value="P:O antigen biosynthetic process"/>
    <property type="evidence" value="ECO:0007669"/>
    <property type="project" value="InterPro"/>
</dbReference>
<accession>A0A2G6MRE6</accession>
<dbReference type="NCBIfam" id="TIGR02623">
    <property type="entry name" value="G1P_cyt_trans"/>
    <property type="match status" value="1"/>
</dbReference>
<gene>
    <name evidence="2" type="primary">rfbF</name>
    <name evidence="2" type="ORF">CSA25_04135</name>
</gene>
<reference evidence="2 3" key="1">
    <citation type="submission" date="2017-10" db="EMBL/GenBank/DDBJ databases">
        <title>Novel microbial diversity and functional potential in the marine mammal oral microbiome.</title>
        <authorList>
            <person name="Dudek N.K."/>
            <person name="Sun C.L."/>
            <person name="Burstein D."/>
            <person name="Kantor R.S."/>
            <person name="Aliaga Goltsman D.S."/>
            <person name="Bik E.M."/>
            <person name="Thomas B.C."/>
            <person name="Banfield J.F."/>
            <person name="Relman D.A."/>
        </authorList>
    </citation>
    <scope>NUCLEOTIDE SEQUENCE [LARGE SCALE GENOMIC DNA]</scope>
    <source>
        <strain evidence="2">DOLJORAL78_47_202</strain>
    </source>
</reference>
<evidence type="ECO:0000259" key="1">
    <source>
        <dbReference type="Pfam" id="PF00483"/>
    </source>
</evidence>
<dbReference type="Proteomes" id="UP000231203">
    <property type="component" value="Unassembled WGS sequence"/>
</dbReference>
<sequence length="259" mass="29651">MKTVVFAGGLGTRISEESYLKPKPMIEIGEKPILWHIMKIFGSQGFNDFIICTGYKSYIIKEYFLNYYIYNSDVTVNLKTNSFEVHRSDTETFRVTLVDTGVNTKTAGRLKRVQRYIGNEEFLLTYGDGVADINIKQLIAHHNKYGKIGTVTAVQPEGRFGLLDIGSDEHVAGFNEKLLGDGGWINGGFFVLKPEIFDYLPENADDIMWENDPLEKLAQDRQLSAYKHKGFWKCMDAMRDKSVLEHLWASGRAKWKIWD</sequence>
<dbReference type="SUPFAM" id="SSF53448">
    <property type="entry name" value="Nucleotide-diphospho-sugar transferases"/>
    <property type="match status" value="1"/>
</dbReference>